<dbReference type="SMART" id="SM00490">
    <property type="entry name" value="HELICc"/>
    <property type="match status" value="1"/>
</dbReference>
<evidence type="ECO:0000256" key="4">
    <source>
        <dbReference type="ARBA" id="ARBA00022840"/>
    </source>
</evidence>
<comment type="domain">
    <text evidence="7">The Q motif is unique to and characteristic of the DEAD box family of RNA helicases and controls ATP binding and hydrolysis.</text>
</comment>
<feature type="domain" description="DEAD-box RNA helicase Q" evidence="10">
    <location>
        <begin position="68"/>
        <end position="96"/>
    </location>
</feature>
<dbReference type="InterPro" id="IPR011545">
    <property type="entry name" value="DEAD/DEAH_box_helicase_dom"/>
</dbReference>
<evidence type="ECO:0000256" key="7">
    <source>
        <dbReference type="RuleBase" id="RU365068"/>
    </source>
</evidence>
<dbReference type="Pfam" id="PF00271">
    <property type="entry name" value="Helicase_C"/>
    <property type="match status" value="1"/>
</dbReference>
<reference evidence="11 12" key="1">
    <citation type="submission" date="2023-10" db="EMBL/GenBank/DDBJ databases">
        <title>Comparative genomics analysis reveals potential genetic determinants of host preference in Cryptosporidium xiaoi.</title>
        <authorList>
            <person name="Xiao L."/>
            <person name="Li J."/>
        </authorList>
    </citation>
    <scope>NUCLEOTIDE SEQUENCE [LARGE SCALE GENOMIC DNA]</scope>
    <source>
        <strain evidence="11 12">52996</strain>
    </source>
</reference>
<dbReference type="GO" id="GO:0005524">
    <property type="term" value="F:ATP binding"/>
    <property type="evidence" value="ECO:0007669"/>
    <property type="project" value="UniProtKB-UniRule"/>
</dbReference>
<proteinExistence type="inferred from homology"/>
<dbReference type="InterPro" id="IPR025313">
    <property type="entry name" value="SPB4-like_CTE"/>
</dbReference>
<evidence type="ECO:0000256" key="6">
    <source>
        <dbReference type="PROSITE-ProRule" id="PRU00552"/>
    </source>
</evidence>
<dbReference type="CDD" id="cd18787">
    <property type="entry name" value="SF2_C_DEAD"/>
    <property type="match status" value="1"/>
</dbReference>
<gene>
    <name evidence="11" type="ORF">RS030_71041</name>
</gene>
<sequence>MRNSGMKLKNINKYNDDLEVKSLNNRLIIELPNHGEVWKNPNMRESEAGSERISNSTEKMKNNIMTYDLFSDLPISRRTIEGLKSCGYNQMTLIQRSTLPHSLQGRDIIGQARTGSGKTLAYLIPILENIYRRGYCSSDGLLALVIAPTRELASQIFDVVREIGKFHSSLSAGCIVGGKDMKSEATRINLLNILIATPGRLIQHMDESPLWNADNLVILVIDEVDRLLDMGFSKEIEIILEGIPKPNSGRQTMVFSATLESDAIIDLKSNPKLFHIDNLEKCSLGDIGFLPNILCQLYIHVPIKEKIDTLFNFIRTHSNKKIIVFVSCCKQVRYFYTVFSKLKLGCKILELHGKQSLQKRLEVVYKFHIHKNKTKEKIRNAPDVTNLSTNIVSEGIILFCTDVASRGLDFPHIDWVIQLDIPDSVDTYIHRIGRTARYISKGRSLIFVMPNEEYFIDAIKSRGINSLKKVESSFHEMRFTINSTLQSLCASDPSIRVLTEKAFSAYVKSCFVLAPLERREELKNLDFSALALSMGLVIPPKIKFNIISDESQKNKNLKHLTKLQRFKEKLKQKKLSKQRNENNSGNKTNFDDNCIYLDENREESKDVDCIVSVSKVSIGDNSKSDLAIKDERRINNKLKFRSDSSVKIRGHRELEFEKKHLFFSDDDQEKLDGDNRKSLSKEDTEAEYFERIKNKLKNQIESDKNRDRERVHNMHVKKRRVLRERRRFDISDEFDILDGDSSIENSLDNRHEDESKIEDLASAALKKLGVKVPK</sequence>
<comment type="similarity">
    <text evidence="7">Belongs to the DEAD box helicase family.</text>
</comment>
<dbReference type="GO" id="GO:0016787">
    <property type="term" value="F:hydrolase activity"/>
    <property type="evidence" value="ECO:0007669"/>
    <property type="project" value="UniProtKB-KW"/>
</dbReference>
<keyword evidence="12" id="KW-1185">Reference proteome</keyword>
<comment type="caution">
    <text evidence="11">The sequence shown here is derived from an EMBL/GenBank/DDBJ whole genome shotgun (WGS) entry which is preliminary data.</text>
</comment>
<evidence type="ECO:0000259" key="10">
    <source>
        <dbReference type="PROSITE" id="PS51195"/>
    </source>
</evidence>
<evidence type="ECO:0000256" key="5">
    <source>
        <dbReference type="ARBA" id="ARBA00022884"/>
    </source>
</evidence>
<feature type="domain" description="Helicase ATP-binding" evidence="8">
    <location>
        <begin position="99"/>
        <end position="277"/>
    </location>
</feature>
<keyword evidence="4 7" id="KW-0067">ATP-binding</keyword>
<dbReference type="Gene3D" id="3.40.50.300">
    <property type="entry name" value="P-loop containing nucleotide triphosphate hydrolases"/>
    <property type="match status" value="2"/>
</dbReference>
<dbReference type="SMART" id="SM01178">
    <property type="entry name" value="DUF4217"/>
    <property type="match status" value="1"/>
</dbReference>
<feature type="domain" description="Helicase C-terminal" evidence="9">
    <location>
        <begin position="306"/>
        <end position="478"/>
    </location>
</feature>
<dbReference type="EMBL" id="JAWDEY010000035">
    <property type="protein sequence ID" value="KAK6588070.1"/>
    <property type="molecule type" value="Genomic_DNA"/>
</dbReference>
<comment type="function">
    <text evidence="7">RNA helicase.</text>
</comment>
<name>A0AAV9XV33_9CRYT</name>
<dbReference type="SMART" id="SM00487">
    <property type="entry name" value="DEXDc"/>
    <property type="match status" value="1"/>
</dbReference>
<dbReference type="InterPro" id="IPR014001">
    <property type="entry name" value="Helicase_ATP-bd"/>
</dbReference>
<accession>A0AAV9XV33</accession>
<dbReference type="Proteomes" id="UP001311799">
    <property type="component" value="Unassembled WGS sequence"/>
</dbReference>
<comment type="catalytic activity">
    <reaction evidence="7">
        <text>ATP + H2O = ADP + phosphate + H(+)</text>
        <dbReference type="Rhea" id="RHEA:13065"/>
        <dbReference type="ChEBI" id="CHEBI:15377"/>
        <dbReference type="ChEBI" id="CHEBI:15378"/>
        <dbReference type="ChEBI" id="CHEBI:30616"/>
        <dbReference type="ChEBI" id="CHEBI:43474"/>
        <dbReference type="ChEBI" id="CHEBI:456216"/>
        <dbReference type="EC" id="3.6.4.13"/>
    </reaction>
</comment>
<dbReference type="InterPro" id="IPR014014">
    <property type="entry name" value="RNA_helicase_DEAD_Q_motif"/>
</dbReference>
<dbReference type="GO" id="GO:0003724">
    <property type="term" value="F:RNA helicase activity"/>
    <property type="evidence" value="ECO:0007669"/>
    <property type="project" value="UniProtKB-EC"/>
</dbReference>
<keyword evidence="5 7" id="KW-0694">RNA-binding</keyword>
<evidence type="ECO:0000256" key="1">
    <source>
        <dbReference type="ARBA" id="ARBA00022741"/>
    </source>
</evidence>
<dbReference type="PROSITE" id="PS51192">
    <property type="entry name" value="HELICASE_ATP_BIND_1"/>
    <property type="match status" value="1"/>
</dbReference>
<dbReference type="PROSITE" id="PS51194">
    <property type="entry name" value="HELICASE_CTER"/>
    <property type="match status" value="1"/>
</dbReference>
<dbReference type="AlphaFoldDB" id="A0AAV9XV33"/>
<feature type="short sequence motif" description="Q motif" evidence="6">
    <location>
        <begin position="68"/>
        <end position="96"/>
    </location>
</feature>
<dbReference type="Pfam" id="PF00270">
    <property type="entry name" value="DEAD"/>
    <property type="match status" value="1"/>
</dbReference>
<dbReference type="PANTHER" id="PTHR24031">
    <property type="entry name" value="RNA HELICASE"/>
    <property type="match status" value="1"/>
</dbReference>
<keyword evidence="3 7" id="KW-0347">Helicase</keyword>
<dbReference type="GO" id="GO:0003723">
    <property type="term" value="F:RNA binding"/>
    <property type="evidence" value="ECO:0007669"/>
    <property type="project" value="UniProtKB-UniRule"/>
</dbReference>
<evidence type="ECO:0000259" key="8">
    <source>
        <dbReference type="PROSITE" id="PS51192"/>
    </source>
</evidence>
<dbReference type="SUPFAM" id="SSF52540">
    <property type="entry name" value="P-loop containing nucleoside triphosphate hydrolases"/>
    <property type="match status" value="1"/>
</dbReference>
<protein>
    <recommendedName>
        <fullName evidence="7">ATP-dependent RNA helicase</fullName>
        <ecNumber evidence="7">3.6.4.13</ecNumber>
    </recommendedName>
</protein>
<dbReference type="InterPro" id="IPR001650">
    <property type="entry name" value="Helicase_C-like"/>
</dbReference>
<dbReference type="PROSITE" id="PS51195">
    <property type="entry name" value="Q_MOTIF"/>
    <property type="match status" value="1"/>
</dbReference>
<evidence type="ECO:0000256" key="3">
    <source>
        <dbReference type="ARBA" id="ARBA00022806"/>
    </source>
</evidence>
<keyword evidence="1 7" id="KW-0547">Nucleotide-binding</keyword>
<dbReference type="InterPro" id="IPR027417">
    <property type="entry name" value="P-loop_NTPase"/>
</dbReference>
<dbReference type="EC" id="3.6.4.13" evidence="7"/>
<evidence type="ECO:0000256" key="2">
    <source>
        <dbReference type="ARBA" id="ARBA00022801"/>
    </source>
</evidence>
<evidence type="ECO:0000313" key="11">
    <source>
        <dbReference type="EMBL" id="KAK6588070.1"/>
    </source>
</evidence>
<keyword evidence="2 7" id="KW-0378">Hydrolase</keyword>
<organism evidence="11 12">
    <name type="scientific">Cryptosporidium xiaoi</name>
    <dbReference type="NCBI Taxonomy" id="659607"/>
    <lineage>
        <taxon>Eukaryota</taxon>
        <taxon>Sar</taxon>
        <taxon>Alveolata</taxon>
        <taxon>Apicomplexa</taxon>
        <taxon>Conoidasida</taxon>
        <taxon>Coccidia</taxon>
        <taxon>Eucoccidiorida</taxon>
        <taxon>Eimeriorina</taxon>
        <taxon>Cryptosporidiidae</taxon>
        <taxon>Cryptosporidium</taxon>
    </lineage>
</organism>
<evidence type="ECO:0000313" key="12">
    <source>
        <dbReference type="Proteomes" id="UP001311799"/>
    </source>
</evidence>
<evidence type="ECO:0000259" key="9">
    <source>
        <dbReference type="PROSITE" id="PS51194"/>
    </source>
</evidence>